<dbReference type="InterPro" id="IPR019885">
    <property type="entry name" value="Tscrpt_reg_HTH_AsnC-type_CS"/>
</dbReference>
<dbReference type="Pfam" id="PF01037">
    <property type="entry name" value="AsnC_trans_reg"/>
    <property type="match status" value="1"/>
</dbReference>
<reference evidence="5" key="1">
    <citation type="submission" date="2018-06" db="EMBL/GenBank/DDBJ databases">
        <authorList>
            <person name="Zhirakovskaya E."/>
        </authorList>
    </citation>
    <scope>NUCLEOTIDE SEQUENCE</scope>
</reference>
<dbReference type="PANTHER" id="PTHR30154">
    <property type="entry name" value="LEUCINE-RESPONSIVE REGULATORY PROTEIN"/>
    <property type="match status" value="1"/>
</dbReference>
<dbReference type="EMBL" id="UOEM01000060">
    <property type="protein sequence ID" value="VAW13214.1"/>
    <property type="molecule type" value="Genomic_DNA"/>
</dbReference>
<feature type="domain" description="HTH asnC-type" evidence="4">
    <location>
        <begin position="9"/>
        <end position="75"/>
    </location>
</feature>
<proteinExistence type="predicted"/>
<dbReference type="PANTHER" id="PTHR30154:SF17">
    <property type="entry name" value="DNA-BINDING TRANSCRIPTIONAL ACTIVATOR DECR"/>
    <property type="match status" value="1"/>
</dbReference>
<dbReference type="InterPro" id="IPR019888">
    <property type="entry name" value="Tscrpt_reg_AsnC-like"/>
</dbReference>
<dbReference type="GO" id="GO:0043200">
    <property type="term" value="P:response to amino acid"/>
    <property type="evidence" value="ECO:0007669"/>
    <property type="project" value="TreeGrafter"/>
</dbReference>
<evidence type="ECO:0000256" key="2">
    <source>
        <dbReference type="ARBA" id="ARBA00023125"/>
    </source>
</evidence>
<dbReference type="InterPro" id="IPR036390">
    <property type="entry name" value="WH_DNA-bd_sf"/>
</dbReference>
<dbReference type="AlphaFoldDB" id="A0A3B0TXG1"/>
<dbReference type="InterPro" id="IPR011008">
    <property type="entry name" value="Dimeric_a/b-barrel"/>
</dbReference>
<keyword evidence="1" id="KW-0805">Transcription regulation</keyword>
<evidence type="ECO:0000259" key="4">
    <source>
        <dbReference type="PROSITE" id="PS50956"/>
    </source>
</evidence>
<dbReference type="InterPro" id="IPR011991">
    <property type="entry name" value="ArsR-like_HTH"/>
</dbReference>
<dbReference type="SMART" id="SM00344">
    <property type="entry name" value="HTH_ASNC"/>
    <property type="match status" value="1"/>
</dbReference>
<keyword evidence="2" id="KW-0238">DNA-binding</keyword>
<name>A0A3B0TXG1_9ZZZZ</name>
<dbReference type="GO" id="GO:0043565">
    <property type="term" value="F:sequence-specific DNA binding"/>
    <property type="evidence" value="ECO:0007669"/>
    <property type="project" value="InterPro"/>
</dbReference>
<gene>
    <name evidence="5" type="ORF">MNBD_ALPHA09-827</name>
</gene>
<dbReference type="Gene3D" id="3.30.70.920">
    <property type="match status" value="1"/>
</dbReference>
<dbReference type="Gene3D" id="1.10.10.10">
    <property type="entry name" value="Winged helix-like DNA-binding domain superfamily/Winged helix DNA-binding domain"/>
    <property type="match status" value="1"/>
</dbReference>
<dbReference type="SUPFAM" id="SSF46785">
    <property type="entry name" value="Winged helix' DNA-binding domain"/>
    <property type="match status" value="1"/>
</dbReference>
<dbReference type="PROSITE" id="PS00519">
    <property type="entry name" value="HTH_ASNC_1"/>
    <property type="match status" value="1"/>
</dbReference>
<keyword evidence="3" id="KW-0804">Transcription</keyword>
<dbReference type="GO" id="GO:0005829">
    <property type="term" value="C:cytosol"/>
    <property type="evidence" value="ECO:0007669"/>
    <property type="project" value="TreeGrafter"/>
</dbReference>
<dbReference type="PROSITE" id="PS50956">
    <property type="entry name" value="HTH_ASNC_2"/>
    <property type="match status" value="1"/>
</dbReference>
<dbReference type="CDD" id="cd00090">
    <property type="entry name" value="HTH_ARSR"/>
    <property type="match status" value="1"/>
</dbReference>
<dbReference type="InterPro" id="IPR019887">
    <property type="entry name" value="Tscrpt_reg_AsnC/Lrp_C"/>
</dbReference>
<dbReference type="InterPro" id="IPR036388">
    <property type="entry name" value="WH-like_DNA-bd_sf"/>
</dbReference>
<sequence>MKIQMNARIDRADRKILAILQSDCTLPVADIAAQVGLSTTPCWRRIQRLEKDGIIAARVALLDPKAVRAQVNAFVSIRTNQHNQDWLDRFAKTVEDFPEVTEFYRMAGDVDYLLRVVVPDIERFDAFYKRLIARIDLSDVSTSFAMEQIKYTTELPLAYVPTEKTAAKG</sequence>
<evidence type="ECO:0000256" key="3">
    <source>
        <dbReference type="ARBA" id="ARBA00023163"/>
    </source>
</evidence>
<organism evidence="5">
    <name type="scientific">hydrothermal vent metagenome</name>
    <dbReference type="NCBI Taxonomy" id="652676"/>
    <lineage>
        <taxon>unclassified sequences</taxon>
        <taxon>metagenomes</taxon>
        <taxon>ecological metagenomes</taxon>
    </lineage>
</organism>
<dbReference type="PRINTS" id="PR00033">
    <property type="entry name" value="HTHASNC"/>
</dbReference>
<evidence type="ECO:0000256" key="1">
    <source>
        <dbReference type="ARBA" id="ARBA00023015"/>
    </source>
</evidence>
<accession>A0A3B0TXG1</accession>
<protein>
    <submittedName>
        <fullName evidence="5">Transcriptional regulator, AsnC family</fullName>
    </submittedName>
</protein>
<dbReference type="SUPFAM" id="SSF54909">
    <property type="entry name" value="Dimeric alpha+beta barrel"/>
    <property type="match status" value="1"/>
</dbReference>
<dbReference type="Pfam" id="PF13412">
    <property type="entry name" value="HTH_24"/>
    <property type="match status" value="1"/>
</dbReference>
<evidence type="ECO:0000313" key="5">
    <source>
        <dbReference type="EMBL" id="VAW13214.1"/>
    </source>
</evidence>
<dbReference type="InterPro" id="IPR000485">
    <property type="entry name" value="AsnC-type_HTH_dom"/>
</dbReference>